<keyword evidence="6" id="KW-0732">Signal</keyword>
<dbReference type="InterPro" id="IPR029045">
    <property type="entry name" value="ClpP/crotonase-like_dom_sf"/>
</dbReference>
<reference evidence="10 13" key="2">
    <citation type="submission" date="2020-08" db="EMBL/GenBank/DDBJ databases">
        <title>Genome public.</title>
        <authorList>
            <person name="Liu C."/>
            <person name="Sun Q."/>
        </authorList>
    </citation>
    <scope>NUCLEOTIDE SEQUENCE [LARGE SCALE GENOMIC DNA]</scope>
    <source>
        <strain evidence="10 13">426_9</strain>
    </source>
</reference>
<reference evidence="11 12" key="1">
    <citation type="submission" date="2018-07" db="EMBL/GenBank/DDBJ databases">
        <title>Parabacteroides acidifaciens nov. sp., isolated from human feces.</title>
        <authorList>
            <person name="Wang Y.J."/>
        </authorList>
    </citation>
    <scope>NUCLEOTIDE SEQUENCE [LARGE SCALE GENOMIC DNA]</scope>
    <source>
        <strain evidence="11 12">426-9</strain>
    </source>
</reference>
<evidence type="ECO:0000313" key="13">
    <source>
        <dbReference type="Proteomes" id="UP000629596"/>
    </source>
</evidence>
<evidence type="ECO:0000256" key="3">
    <source>
        <dbReference type="ARBA" id="ARBA00022989"/>
    </source>
</evidence>
<dbReference type="Gene3D" id="3.90.226.10">
    <property type="entry name" value="2-enoyl-CoA Hydratase, Chain A, domain 1"/>
    <property type="match status" value="1"/>
</dbReference>
<feature type="signal peptide" evidence="6">
    <location>
        <begin position="1"/>
        <end position="22"/>
    </location>
</feature>
<dbReference type="Pfam" id="PF25145">
    <property type="entry name" value="NfeD1b_N"/>
    <property type="match status" value="1"/>
</dbReference>
<dbReference type="AlphaFoldDB" id="A0A3D8HI73"/>
<dbReference type="InterPro" id="IPR056738">
    <property type="entry name" value="NfeD1b_N"/>
</dbReference>
<gene>
    <name evidence="11" type="ORF">DWU89_03010</name>
    <name evidence="10" type="ORF">H8784_02960</name>
</gene>
<dbReference type="InterPro" id="IPR002810">
    <property type="entry name" value="NfeD-like_C"/>
</dbReference>
<feature type="transmembrane region" description="Helical" evidence="5">
    <location>
        <begin position="359"/>
        <end position="377"/>
    </location>
</feature>
<dbReference type="Gene3D" id="2.40.50.140">
    <property type="entry name" value="Nucleic acid-binding proteins"/>
    <property type="match status" value="1"/>
</dbReference>
<evidence type="ECO:0000256" key="1">
    <source>
        <dbReference type="ARBA" id="ARBA00004141"/>
    </source>
</evidence>
<dbReference type="SUPFAM" id="SSF141322">
    <property type="entry name" value="NfeD domain-like"/>
    <property type="match status" value="1"/>
</dbReference>
<dbReference type="CDD" id="cd07021">
    <property type="entry name" value="Clp_protease_NfeD_like"/>
    <property type="match status" value="1"/>
</dbReference>
<dbReference type="InterPro" id="IPR052165">
    <property type="entry name" value="Membrane_assoc_protease"/>
</dbReference>
<dbReference type="Pfam" id="PF24961">
    <property type="entry name" value="NfeD_membrane"/>
    <property type="match status" value="1"/>
</dbReference>
<feature type="transmembrane region" description="Helical" evidence="5">
    <location>
        <begin position="270"/>
        <end position="289"/>
    </location>
</feature>
<protein>
    <submittedName>
        <fullName evidence="11">Nodulation protein NfeD</fullName>
    </submittedName>
</protein>
<dbReference type="PANTHER" id="PTHR33507">
    <property type="entry name" value="INNER MEMBRANE PROTEIN YBBJ"/>
    <property type="match status" value="1"/>
</dbReference>
<comment type="caution">
    <text evidence="11">The sequence shown here is derived from an EMBL/GenBank/DDBJ whole genome shotgun (WGS) entry which is preliminary data.</text>
</comment>
<dbReference type="InterPro" id="IPR012340">
    <property type="entry name" value="NA-bd_OB-fold"/>
</dbReference>
<evidence type="ECO:0000259" key="9">
    <source>
        <dbReference type="Pfam" id="PF25145"/>
    </source>
</evidence>
<dbReference type="SUPFAM" id="SSF52096">
    <property type="entry name" value="ClpP/crotonase"/>
    <property type="match status" value="1"/>
</dbReference>
<dbReference type="Pfam" id="PF01957">
    <property type="entry name" value="NfeD"/>
    <property type="match status" value="1"/>
</dbReference>
<accession>A0A3D8HI73</accession>
<feature type="domain" description="NfeD-like C-terminal" evidence="7">
    <location>
        <begin position="406"/>
        <end position="458"/>
    </location>
</feature>
<sequence length="462" mass="50324">MKKKLGLFCGFVFAMIAQFISADDVSHPLVYKIDIKKEISNTTRLYLSNGLAEANALGADAVLIHMNTYGGQVDAADSMRTAILYSPIPVYVFIDNNAASAGALISIACKKIYMRKGANIGAATVVNQTGAAMPDKYQSYMRSMIRSTAEAHGQDTIIQKNDTIYKWKRDPLIAEAMVDERVAIPNLIDTGKVLTFTAQEAQKWGYCDGIAETPDEVITQYLGYKDYQIKSYTPSWYDDLKGFLMNPIFQSILIIIIIGGIYFEMQTPGLGFPSAAALLAAILYFAPLYLDGLAANWEILIFIIGVLLIAAEIFIIPGFGVAGISGIVLVVGGLIMALLNNTNFNFEEVSGKEFGEATLTVLVGLVAGFILMIWLSNKIGHRGMFRKVALNADLKDAISSPDLSPLIGKEGIAATVLRPSGKVLIDGEFYDGVSDSGFIEKGRRVKVVRFENAQVYVENIIP</sequence>
<keyword evidence="4 5" id="KW-0472">Membrane</keyword>
<evidence type="ECO:0000313" key="10">
    <source>
        <dbReference type="EMBL" id="MBC8600677.1"/>
    </source>
</evidence>
<evidence type="ECO:0000259" key="8">
    <source>
        <dbReference type="Pfam" id="PF24961"/>
    </source>
</evidence>
<dbReference type="PANTHER" id="PTHR33507:SF3">
    <property type="entry name" value="INNER MEMBRANE PROTEIN YBBJ"/>
    <property type="match status" value="1"/>
</dbReference>
<feature type="domain" description="NfeD1b N-terminal" evidence="9">
    <location>
        <begin position="30"/>
        <end position="230"/>
    </location>
</feature>
<evidence type="ECO:0000256" key="6">
    <source>
        <dbReference type="SAM" id="SignalP"/>
    </source>
</evidence>
<dbReference type="Proteomes" id="UP000256321">
    <property type="component" value="Unassembled WGS sequence"/>
</dbReference>
<evidence type="ECO:0000256" key="2">
    <source>
        <dbReference type="ARBA" id="ARBA00022692"/>
    </source>
</evidence>
<evidence type="ECO:0000313" key="11">
    <source>
        <dbReference type="EMBL" id="RDU50676.1"/>
    </source>
</evidence>
<dbReference type="InterPro" id="IPR056739">
    <property type="entry name" value="NfeD_membrane"/>
</dbReference>
<organism evidence="11 12">
    <name type="scientific">Parabacteroides acidifaciens</name>
    <dbReference type="NCBI Taxonomy" id="2290935"/>
    <lineage>
        <taxon>Bacteria</taxon>
        <taxon>Pseudomonadati</taxon>
        <taxon>Bacteroidota</taxon>
        <taxon>Bacteroidia</taxon>
        <taxon>Bacteroidales</taxon>
        <taxon>Tannerellaceae</taxon>
        <taxon>Parabacteroides</taxon>
    </lineage>
</organism>
<feature type="chain" id="PRO_5017759497" evidence="6">
    <location>
        <begin position="23"/>
        <end position="462"/>
    </location>
</feature>
<feature type="transmembrane region" description="Helical" evidence="5">
    <location>
        <begin position="243"/>
        <end position="263"/>
    </location>
</feature>
<keyword evidence="3 5" id="KW-1133">Transmembrane helix</keyword>
<keyword evidence="13" id="KW-1185">Reference proteome</keyword>
<dbReference type="EMBL" id="JACRTI010000004">
    <property type="protein sequence ID" value="MBC8600677.1"/>
    <property type="molecule type" value="Genomic_DNA"/>
</dbReference>
<keyword evidence="2 5" id="KW-0812">Transmembrane</keyword>
<feature type="transmembrane region" description="Helical" evidence="5">
    <location>
        <begin position="321"/>
        <end position="339"/>
    </location>
</feature>
<dbReference type="Proteomes" id="UP000629596">
    <property type="component" value="Unassembled WGS sequence"/>
</dbReference>
<comment type="subcellular location">
    <subcellularLocation>
        <location evidence="1">Membrane</location>
        <topology evidence="1">Multi-pass membrane protein</topology>
    </subcellularLocation>
</comment>
<proteinExistence type="predicted"/>
<dbReference type="GO" id="GO:0005886">
    <property type="term" value="C:plasma membrane"/>
    <property type="evidence" value="ECO:0007669"/>
    <property type="project" value="TreeGrafter"/>
</dbReference>
<evidence type="ECO:0000256" key="5">
    <source>
        <dbReference type="SAM" id="Phobius"/>
    </source>
</evidence>
<name>A0A3D8HI73_9BACT</name>
<feature type="transmembrane region" description="Helical" evidence="5">
    <location>
        <begin position="295"/>
        <end position="314"/>
    </location>
</feature>
<evidence type="ECO:0000259" key="7">
    <source>
        <dbReference type="Pfam" id="PF01957"/>
    </source>
</evidence>
<dbReference type="EMBL" id="QREV01000004">
    <property type="protein sequence ID" value="RDU50676.1"/>
    <property type="molecule type" value="Genomic_DNA"/>
</dbReference>
<feature type="domain" description="NfeD integral membrane" evidence="8">
    <location>
        <begin position="250"/>
        <end position="375"/>
    </location>
</feature>
<evidence type="ECO:0000256" key="4">
    <source>
        <dbReference type="ARBA" id="ARBA00023136"/>
    </source>
</evidence>
<evidence type="ECO:0000313" key="12">
    <source>
        <dbReference type="Proteomes" id="UP000256321"/>
    </source>
</evidence>